<dbReference type="Pfam" id="PF00069">
    <property type="entry name" value="Pkinase"/>
    <property type="match status" value="1"/>
</dbReference>
<reference evidence="2 3" key="1">
    <citation type="journal article" date="2016" name="Nat. Commun.">
        <title>Extremotolerant tardigrade genome and improved radiotolerance of human cultured cells by tardigrade-unique protein.</title>
        <authorList>
            <person name="Hashimoto T."/>
            <person name="Horikawa D.D."/>
            <person name="Saito Y."/>
            <person name="Kuwahara H."/>
            <person name="Kozuka-Hata H."/>
            <person name="Shin-I T."/>
            <person name="Minakuchi Y."/>
            <person name="Ohishi K."/>
            <person name="Motoyama A."/>
            <person name="Aizu T."/>
            <person name="Enomoto A."/>
            <person name="Kondo K."/>
            <person name="Tanaka S."/>
            <person name="Hara Y."/>
            <person name="Koshikawa S."/>
            <person name="Sagara H."/>
            <person name="Miura T."/>
            <person name="Yokobori S."/>
            <person name="Miyagawa K."/>
            <person name="Suzuki Y."/>
            <person name="Kubo T."/>
            <person name="Oyama M."/>
            <person name="Kohara Y."/>
            <person name="Fujiyama A."/>
            <person name="Arakawa K."/>
            <person name="Katayama T."/>
            <person name="Toyoda A."/>
            <person name="Kunieda T."/>
        </authorList>
    </citation>
    <scope>NUCLEOTIDE SEQUENCE [LARGE SCALE GENOMIC DNA]</scope>
    <source>
        <strain evidence="2 3">YOKOZUNA-1</strain>
    </source>
</reference>
<evidence type="ECO:0000313" key="2">
    <source>
        <dbReference type="EMBL" id="GAV00854.1"/>
    </source>
</evidence>
<dbReference type="PROSITE" id="PS50011">
    <property type="entry name" value="PROTEIN_KINASE_DOM"/>
    <property type="match status" value="1"/>
</dbReference>
<dbReference type="PANTHER" id="PTHR24361">
    <property type="entry name" value="MITOGEN-ACTIVATED KINASE KINASE KINASE"/>
    <property type="match status" value="1"/>
</dbReference>
<evidence type="ECO:0000313" key="3">
    <source>
        <dbReference type="Proteomes" id="UP000186922"/>
    </source>
</evidence>
<accession>A0A1D1VPJ3</accession>
<organism evidence="2 3">
    <name type="scientific">Ramazzottius varieornatus</name>
    <name type="common">Water bear</name>
    <name type="synonym">Tardigrade</name>
    <dbReference type="NCBI Taxonomy" id="947166"/>
    <lineage>
        <taxon>Eukaryota</taxon>
        <taxon>Metazoa</taxon>
        <taxon>Ecdysozoa</taxon>
        <taxon>Tardigrada</taxon>
        <taxon>Eutardigrada</taxon>
        <taxon>Parachela</taxon>
        <taxon>Hypsibioidea</taxon>
        <taxon>Ramazzottiidae</taxon>
        <taxon>Ramazzottius</taxon>
    </lineage>
</organism>
<dbReference type="PANTHER" id="PTHR24361:SF613">
    <property type="entry name" value="NUCLEAR RECEPTOR-BINDING PROTEIN-RELATED"/>
    <property type="match status" value="1"/>
</dbReference>
<name>A0A1D1VPJ3_RAMVA</name>
<protein>
    <recommendedName>
        <fullName evidence="1">Protein kinase domain-containing protein</fullName>
    </recommendedName>
</protein>
<dbReference type="InterPro" id="IPR011009">
    <property type="entry name" value="Kinase-like_dom_sf"/>
</dbReference>
<dbReference type="AlphaFoldDB" id="A0A1D1VPJ3"/>
<dbReference type="Proteomes" id="UP000186922">
    <property type="component" value="Unassembled WGS sequence"/>
</dbReference>
<proteinExistence type="predicted"/>
<dbReference type="SUPFAM" id="SSF56112">
    <property type="entry name" value="Protein kinase-like (PK-like)"/>
    <property type="match status" value="1"/>
</dbReference>
<dbReference type="OrthoDB" id="6135644at2759"/>
<gene>
    <name evidence="2" type="primary">RvY_11645-1</name>
    <name evidence="2" type="synonym">RvY_11645.1</name>
    <name evidence="2" type="ORF">RvY_11645</name>
</gene>
<dbReference type="GO" id="GO:0005737">
    <property type="term" value="C:cytoplasm"/>
    <property type="evidence" value="ECO:0007669"/>
    <property type="project" value="TreeGrafter"/>
</dbReference>
<keyword evidence="3" id="KW-1185">Reference proteome</keyword>
<dbReference type="Gene3D" id="1.10.510.10">
    <property type="entry name" value="Transferase(Phosphotransferase) domain 1"/>
    <property type="match status" value="1"/>
</dbReference>
<feature type="domain" description="Protein kinase" evidence="1">
    <location>
        <begin position="208"/>
        <end position="500"/>
    </location>
</feature>
<dbReference type="EMBL" id="BDGG01000006">
    <property type="protein sequence ID" value="GAV00854.1"/>
    <property type="molecule type" value="Genomic_DNA"/>
</dbReference>
<dbReference type="InterPro" id="IPR053235">
    <property type="entry name" value="Ser_Thr_kinase"/>
</dbReference>
<sequence>MERRSLSGTAPGNPLPLRTEYLVPKEVQLTCASLENYAEFFDVCGGAENGQLLVFSVREDPRQGSGIWARFMSARGQKAALFPLMSGDILVQMDSFPVSGLRLTEFKALFDYRIRNSYLYGTRTPDKRLRDEINDYFAEPVKFARRNSFDEALGYKLRTKDSEQLPDVVFITVMKDLLLMAEERPGVTFRSNMLQIVGSSLRGHVYFLDLRKDISFGTYGTVYFSFVERQCDIRHDSPRQKIEPGLAVKRLRRNGRDTEFEKMYENVDQLRLLKHPNLVDYHTIIVDADNQSWILMEYCEGSNLRRYQSLLGPKVHSRILTQVACGLEFLHQKRIVHGDLRCSTILLSGVNLKARICGLDTHHQLKPGQSTIKTASGKPFYMSPEMLHLAEFEQSDKSRPVNTATDIWSIECLLFKMILPDGSLPYEYLPGYPLDEQAEEPGQMHEILYRLKLCEGRMPWLSAISKFPKRLQTIITTCFEYDPAKRMSASQLYDSLIAWCTSKKFELMV</sequence>
<dbReference type="GO" id="GO:0005524">
    <property type="term" value="F:ATP binding"/>
    <property type="evidence" value="ECO:0007669"/>
    <property type="project" value="InterPro"/>
</dbReference>
<dbReference type="GO" id="GO:0004674">
    <property type="term" value="F:protein serine/threonine kinase activity"/>
    <property type="evidence" value="ECO:0007669"/>
    <property type="project" value="TreeGrafter"/>
</dbReference>
<dbReference type="InterPro" id="IPR000719">
    <property type="entry name" value="Prot_kinase_dom"/>
</dbReference>
<dbReference type="GO" id="GO:0006974">
    <property type="term" value="P:DNA damage response"/>
    <property type="evidence" value="ECO:0007669"/>
    <property type="project" value="TreeGrafter"/>
</dbReference>
<dbReference type="STRING" id="947166.A0A1D1VPJ3"/>
<evidence type="ECO:0000259" key="1">
    <source>
        <dbReference type="PROSITE" id="PS50011"/>
    </source>
</evidence>
<comment type="caution">
    <text evidence="2">The sequence shown here is derived from an EMBL/GenBank/DDBJ whole genome shotgun (WGS) entry which is preliminary data.</text>
</comment>